<keyword evidence="2" id="KW-1185">Reference proteome</keyword>
<name>A0A5S6Q4N9_TRIMR</name>
<proteinExistence type="predicted"/>
<dbReference type="WBParaSite" id="TMUE_0000002211.1">
    <property type="protein sequence ID" value="TMUE_0000002211.1"/>
    <property type="gene ID" value="WBGene00298064"/>
</dbReference>
<feature type="region of interest" description="Disordered" evidence="1">
    <location>
        <begin position="30"/>
        <end position="69"/>
    </location>
</feature>
<accession>A0A5S6Q4N9</accession>
<sequence length="69" mass="7793">MYTFNDAYTGDDVHILKVRLCIFKVHEDPGIKEKDNHPKSHQAGTDYIAQGSSTDRAANHCTPLTDYQL</sequence>
<evidence type="ECO:0000313" key="3">
    <source>
        <dbReference type="WBParaSite" id="TMUE_0000002211.1"/>
    </source>
</evidence>
<reference evidence="3" key="1">
    <citation type="submission" date="2019-12" db="UniProtKB">
        <authorList>
            <consortium name="WormBaseParasite"/>
        </authorList>
    </citation>
    <scope>IDENTIFICATION</scope>
</reference>
<protein>
    <submittedName>
        <fullName evidence="3">MATH domain-containing protein</fullName>
    </submittedName>
</protein>
<evidence type="ECO:0000256" key="1">
    <source>
        <dbReference type="SAM" id="MobiDB-lite"/>
    </source>
</evidence>
<organism evidence="2 3">
    <name type="scientific">Trichuris muris</name>
    <name type="common">Mouse whipworm</name>
    <dbReference type="NCBI Taxonomy" id="70415"/>
    <lineage>
        <taxon>Eukaryota</taxon>
        <taxon>Metazoa</taxon>
        <taxon>Ecdysozoa</taxon>
        <taxon>Nematoda</taxon>
        <taxon>Enoplea</taxon>
        <taxon>Dorylaimia</taxon>
        <taxon>Trichinellida</taxon>
        <taxon>Trichuridae</taxon>
        <taxon>Trichuris</taxon>
    </lineage>
</organism>
<dbReference type="Proteomes" id="UP000046395">
    <property type="component" value="Unassembled WGS sequence"/>
</dbReference>
<evidence type="ECO:0000313" key="2">
    <source>
        <dbReference type="Proteomes" id="UP000046395"/>
    </source>
</evidence>
<dbReference type="AlphaFoldDB" id="A0A5S6Q4N9"/>